<name>A0A2G8LLT5_STIJA</name>
<dbReference type="GO" id="GO:0007417">
    <property type="term" value="P:central nervous system development"/>
    <property type="evidence" value="ECO:0007669"/>
    <property type="project" value="TreeGrafter"/>
</dbReference>
<dbReference type="Pfam" id="PF12215">
    <property type="entry name" value="Glyco_hydr_116N"/>
    <property type="match status" value="1"/>
</dbReference>
<dbReference type="GO" id="GO:0005975">
    <property type="term" value="P:carbohydrate metabolic process"/>
    <property type="evidence" value="ECO:0007669"/>
    <property type="project" value="InterPro"/>
</dbReference>
<feature type="domain" description="Glycosyl-hydrolase family 116 N-terminal" evidence="2">
    <location>
        <begin position="49"/>
        <end position="133"/>
    </location>
</feature>
<accession>A0A2G8LLT5</accession>
<dbReference type="InterPro" id="IPR024462">
    <property type="entry name" value="GH116_N"/>
</dbReference>
<dbReference type="InterPro" id="IPR012341">
    <property type="entry name" value="6hp_glycosidase-like_sf"/>
</dbReference>
<dbReference type="Gene3D" id="1.50.10.10">
    <property type="match status" value="1"/>
</dbReference>
<sequence>MKEREVAELKKSVNAQSFKLRKPEVLFYSYHNNDDDRVYVVESSFLVSSLSNRKRDECKDRQSRLTAAAVCTSCTVEPAGKKTSEFVVVWDMPQINFKLNGFKYNRRYTKFFGSSCQATADLSLYALENHQDWEQKIDKWQLPVLEDKSLPHWYKSALFNELYFISDGGTVWVESVEEFPHGVRHKHTWSHELVREYGRFGYLEGHEYRMYNTYDVHFYASFALAMLWPKLELGVQYDFGNLVEHEDQEMFSDLSEGNRAQRKYIGSIPHDIGDPEEEPWVKVNSYLLHDTTHWRDLNSKFVLMVFRDYQFTKDLQFLTHMWPKCKIVMESAKEHDTDGDGVIDNCGKADQTYDVWVVTGASAYCGGLWLAALRCMCEMARILDHQDALQDYQSILDRGKVSYDKKLWNGRYYNYDSSDKVYSDSIMADQTAGHWYLRACDLVVPNSDTENVFPVSNVQSALRTIYEMNVLSMKDGTFGAINGMRPNGKVDSTSLQGEEIWTGVTYALAANMIQEGMLDEGFQTASGIYHTCFNRAGLAYQTPEGFMKRKVYRSLGYMRPLSIWAMQYAFETQAKEKKSSE</sequence>
<dbReference type="GO" id="GO:0008422">
    <property type="term" value="F:beta-glucosidase activity"/>
    <property type="evidence" value="ECO:0007669"/>
    <property type="project" value="TreeGrafter"/>
</dbReference>
<dbReference type="Proteomes" id="UP000230750">
    <property type="component" value="Unassembled WGS sequence"/>
</dbReference>
<dbReference type="STRING" id="307972.A0A2G8LLT5"/>
<dbReference type="PANTHER" id="PTHR12654">
    <property type="entry name" value="BILE ACID BETA-GLUCOSIDASE-RELATED"/>
    <property type="match status" value="1"/>
</dbReference>
<dbReference type="AlphaFoldDB" id="A0A2G8LLT5"/>
<dbReference type="InterPro" id="IPR006775">
    <property type="entry name" value="GH116_catalytic"/>
</dbReference>
<protein>
    <submittedName>
        <fullName evidence="3">Putative non-lysosomal glucosylceramidase-like</fullName>
    </submittedName>
</protein>
<comment type="caution">
    <text evidence="3">The sequence shown here is derived from an EMBL/GenBank/DDBJ whole genome shotgun (WGS) entry which is preliminary data.</text>
</comment>
<organism evidence="3 4">
    <name type="scientific">Stichopus japonicus</name>
    <name type="common">Sea cucumber</name>
    <dbReference type="NCBI Taxonomy" id="307972"/>
    <lineage>
        <taxon>Eukaryota</taxon>
        <taxon>Metazoa</taxon>
        <taxon>Echinodermata</taxon>
        <taxon>Eleutherozoa</taxon>
        <taxon>Echinozoa</taxon>
        <taxon>Holothuroidea</taxon>
        <taxon>Aspidochirotacea</taxon>
        <taxon>Aspidochirotida</taxon>
        <taxon>Stichopodidae</taxon>
        <taxon>Apostichopus</taxon>
    </lineage>
</organism>
<dbReference type="EMBL" id="MRZV01000040">
    <property type="protein sequence ID" value="PIK61130.1"/>
    <property type="molecule type" value="Genomic_DNA"/>
</dbReference>
<gene>
    <name evidence="3" type="ORF">BSL78_01955</name>
</gene>
<dbReference type="OrthoDB" id="730489at2759"/>
<proteinExistence type="predicted"/>
<dbReference type="InterPro" id="IPR008928">
    <property type="entry name" value="6-hairpin_glycosidase_sf"/>
</dbReference>
<evidence type="ECO:0000313" key="3">
    <source>
        <dbReference type="EMBL" id="PIK61130.1"/>
    </source>
</evidence>
<feature type="domain" description="Glycosyl-hydrolase family 116 catalytic region" evidence="1">
    <location>
        <begin position="198"/>
        <end position="566"/>
    </location>
</feature>
<reference evidence="3 4" key="1">
    <citation type="journal article" date="2017" name="PLoS Biol.">
        <title>The sea cucumber genome provides insights into morphological evolution and visceral regeneration.</title>
        <authorList>
            <person name="Zhang X."/>
            <person name="Sun L."/>
            <person name="Yuan J."/>
            <person name="Sun Y."/>
            <person name="Gao Y."/>
            <person name="Zhang L."/>
            <person name="Li S."/>
            <person name="Dai H."/>
            <person name="Hamel J.F."/>
            <person name="Liu C."/>
            <person name="Yu Y."/>
            <person name="Liu S."/>
            <person name="Lin W."/>
            <person name="Guo K."/>
            <person name="Jin S."/>
            <person name="Xu P."/>
            <person name="Storey K.B."/>
            <person name="Huan P."/>
            <person name="Zhang T."/>
            <person name="Zhou Y."/>
            <person name="Zhang J."/>
            <person name="Lin C."/>
            <person name="Li X."/>
            <person name="Xing L."/>
            <person name="Huo D."/>
            <person name="Sun M."/>
            <person name="Wang L."/>
            <person name="Mercier A."/>
            <person name="Li F."/>
            <person name="Yang H."/>
            <person name="Xiang J."/>
        </authorList>
    </citation>
    <scope>NUCLEOTIDE SEQUENCE [LARGE SCALE GENOMIC DNA]</scope>
    <source>
        <strain evidence="3">Shaxun</strain>
        <tissue evidence="3">Muscle</tissue>
    </source>
</reference>
<evidence type="ECO:0000313" key="4">
    <source>
        <dbReference type="Proteomes" id="UP000230750"/>
    </source>
</evidence>
<dbReference type="InterPro" id="IPR052566">
    <property type="entry name" value="Non-lysos_glucosylceramidase"/>
</dbReference>
<evidence type="ECO:0000259" key="1">
    <source>
        <dbReference type="Pfam" id="PF04685"/>
    </source>
</evidence>
<dbReference type="SUPFAM" id="SSF48208">
    <property type="entry name" value="Six-hairpin glycosidases"/>
    <property type="match status" value="1"/>
</dbReference>
<keyword evidence="4" id="KW-1185">Reference proteome</keyword>
<evidence type="ECO:0000259" key="2">
    <source>
        <dbReference type="Pfam" id="PF12215"/>
    </source>
</evidence>
<dbReference type="PANTHER" id="PTHR12654:SF0">
    <property type="entry name" value="NON-LYSOSOMAL GLUCOSYLCERAMIDASE"/>
    <property type="match status" value="1"/>
</dbReference>
<dbReference type="FunFam" id="1.50.10.10:FF:000006">
    <property type="entry name" value="Non-lysosomal glucosylceramidase"/>
    <property type="match status" value="1"/>
</dbReference>
<dbReference type="Pfam" id="PF04685">
    <property type="entry name" value="DUF608"/>
    <property type="match status" value="1"/>
</dbReference>